<gene>
    <name evidence="3" type="ORF">H5410_026135</name>
</gene>
<dbReference type="InterPro" id="IPR006527">
    <property type="entry name" value="F-box-assoc_dom_typ1"/>
</dbReference>
<protein>
    <recommendedName>
        <fullName evidence="2">F-box domain-containing protein</fullName>
    </recommendedName>
</protein>
<feature type="region of interest" description="Disordered" evidence="1">
    <location>
        <begin position="1"/>
        <end position="33"/>
    </location>
</feature>
<reference evidence="3 4" key="1">
    <citation type="submission" date="2020-09" db="EMBL/GenBank/DDBJ databases">
        <title>De no assembly of potato wild relative species, Solanum commersonii.</title>
        <authorList>
            <person name="Cho K."/>
        </authorList>
    </citation>
    <scope>NUCLEOTIDE SEQUENCE [LARGE SCALE GENOMIC DNA]</scope>
    <source>
        <strain evidence="3">LZ3.2</strain>
        <tissue evidence="3">Leaf</tissue>
    </source>
</reference>
<dbReference type="InterPro" id="IPR017451">
    <property type="entry name" value="F-box-assoc_interact_dom"/>
</dbReference>
<dbReference type="InterPro" id="IPR050796">
    <property type="entry name" value="SCF_F-box_component"/>
</dbReference>
<dbReference type="PANTHER" id="PTHR31672">
    <property type="entry name" value="BNACNNG10540D PROTEIN"/>
    <property type="match status" value="1"/>
</dbReference>
<organism evidence="3 4">
    <name type="scientific">Solanum commersonii</name>
    <name type="common">Commerson's wild potato</name>
    <name type="synonym">Commerson's nightshade</name>
    <dbReference type="NCBI Taxonomy" id="4109"/>
    <lineage>
        <taxon>Eukaryota</taxon>
        <taxon>Viridiplantae</taxon>
        <taxon>Streptophyta</taxon>
        <taxon>Embryophyta</taxon>
        <taxon>Tracheophyta</taxon>
        <taxon>Spermatophyta</taxon>
        <taxon>Magnoliopsida</taxon>
        <taxon>eudicotyledons</taxon>
        <taxon>Gunneridae</taxon>
        <taxon>Pentapetalae</taxon>
        <taxon>asterids</taxon>
        <taxon>lamiids</taxon>
        <taxon>Solanales</taxon>
        <taxon>Solanaceae</taxon>
        <taxon>Solanoideae</taxon>
        <taxon>Solaneae</taxon>
        <taxon>Solanum</taxon>
    </lineage>
</organism>
<dbReference type="NCBIfam" id="TIGR01640">
    <property type="entry name" value="F_box_assoc_1"/>
    <property type="match status" value="1"/>
</dbReference>
<evidence type="ECO:0000313" key="3">
    <source>
        <dbReference type="EMBL" id="KAG5604643.1"/>
    </source>
</evidence>
<evidence type="ECO:0000256" key="1">
    <source>
        <dbReference type="SAM" id="MobiDB-lite"/>
    </source>
</evidence>
<dbReference type="InterPro" id="IPR001810">
    <property type="entry name" value="F-box_dom"/>
</dbReference>
<dbReference type="AlphaFoldDB" id="A0A9J5YV72"/>
<evidence type="ECO:0000313" key="4">
    <source>
        <dbReference type="Proteomes" id="UP000824120"/>
    </source>
</evidence>
<dbReference type="Proteomes" id="UP000824120">
    <property type="component" value="Chromosome 5"/>
</dbReference>
<accession>A0A9J5YV72</accession>
<feature type="compositionally biased region" description="Basic residues" evidence="1">
    <location>
        <begin position="1"/>
        <end position="10"/>
    </location>
</feature>
<dbReference type="Pfam" id="PF07734">
    <property type="entry name" value="FBA_1"/>
    <property type="match status" value="1"/>
</dbReference>
<dbReference type="CDD" id="cd22157">
    <property type="entry name" value="F-box_AtFBW1-like"/>
    <property type="match status" value="1"/>
</dbReference>
<evidence type="ECO:0000259" key="2">
    <source>
        <dbReference type="PROSITE" id="PS50181"/>
    </source>
</evidence>
<dbReference type="PANTHER" id="PTHR31672:SF13">
    <property type="entry name" value="F-BOX PROTEIN CPR30-LIKE"/>
    <property type="match status" value="1"/>
</dbReference>
<feature type="domain" description="F-box" evidence="2">
    <location>
        <begin position="35"/>
        <end position="81"/>
    </location>
</feature>
<feature type="compositionally biased region" description="Basic residues" evidence="1">
    <location>
        <begin position="19"/>
        <end position="28"/>
    </location>
</feature>
<dbReference type="Pfam" id="PF00646">
    <property type="entry name" value="F-box"/>
    <property type="match status" value="1"/>
</dbReference>
<sequence length="389" mass="45068">MKLSMKRLLTKMKSEASHRRPKRRRLRKRTEIPSKDSMGCLPEELIEAILVRVPVKYLLQFKCASKNWFNLISSPEFVKTHLTFSANDYTRHISLLQFREDIKYCSVSSLFHNSVNEALGLDCPMKNPPQRVYISGSINGLVCLADGFSGLVLWNPSIRKFKKVFGFVPTQMRECWSKCGFGYDEVHDDYKVVGIFSSMIKANFEAAIYSLKSDSWRTLEDFKPGVSYCGEAKFVNHKLHWITFRRRRMRITSIDLVDEKWGKLELPSYNKGRDLKLGVLGSDLSVLFNYDERTHSDVWVMKEYGVKASWTKLYTIRYPENYELSPPLFTYNKGEILLAFKSTLAIYDPKNDSLTYPEVPNVEVTGFYNRIEAELCIESLVCPDLPNED</sequence>
<dbReference type="SMART" id="SM00256">
    <property type="entry name" value="FBOX"/>
    <property type="match status" value="1"/>
</dbReference>
<dbReference type="SUPFAM" id="SSF81383">
    <property type="entry name" value="F-box domain"/>
    <property type="match status" value="1"/>
</dbReference>
<dbReference type="Gene3D" id="1.20.1280.50">
    <property type="match status" value="1"/>
</dbReference>
<keyword evidence="4" id="KW-1185">Reference proteome</keyword>
<dbReference type="InterPro" id="IPR036047">
    <property type="entry name" value="F-box-like_dom_sf"/>
</dbReference>
<dbReference type="OrthoDB" id="591557at2759"/>
<dbReference type="PROSITE" id="PS50181">
    <property type="entry name" value="FBOX"/>
    <property type="match status" value="1"/>
</dbReference>
<dbReference type="EMBL" id="JACXVP010000005">
    <property type="protein sequence ID" value="KAG5604643.1"/>
    <property type="molecule type" value="Genomic_DNA"/>
</dbReference>
<name>A0A9J5YV72_SOLCO</name>
<proteinExistence type="predicted"/>
<comment type="caution">
    <text evidence="3">The sequence shown here is derived from an EMBL/GenBank/DDBJ whole genome shotgun (WGS) entry which is preliminary data.</text>
</comment>